<sequence length="62" mass="7639">MLVLLLFKLIIRIISHIYVDMAYKNTEVTWKSQQFSVKLANFNLRHFRFLILYRSVRSIFRF</sequence>
<evidence type="ECO:0000313" key="2">
    <source>
        <dbReference type="EMBL" id="CAD2181362.1"/>
    </source>
</evidence>
<feature type="signal peptide" evidence="1">
    <location>
        <begin position="1"/>
        <end position="16"/>
    </location>
</feature>
<comment type="caution">
    <text evidence="2">The sequence shown here is derived from an EMBL/GenBank/DDBJ whole genome shotgun (WGS) entry which is preliminary data.</text>
</comment>
<proteinExistence type="predicted"/>
<organism evidence="2 3">
    <name type="scientific">Meloidogyne enterolobii</name>
    <name type="common">Root-knot nematode worm</name>
    <name type="synonym">Meloidogyne mayaguensis</name>
    <dbReference type="NCBI Taxonomy" id="390850"/>
    <lineage>
        <taxon>Eukaryota</taxon>
        <taxon>Metazoa</taxon>
        <taxon>Ecdysozoa</taxon>
        <taxon>Nematoda</taxon>
        <taxon>Chromadorea</taxon>
        <taxon>Rhabditida</taxon>
        <taxon>Tylenchina</taxon>
        <taxon>Tylenchomorpha</taxon>
        <taxon>Tylenchoidea</taxon>
        <taxon>Meloidogynidae</taxon>
        <taxon>Meloidogyninae</taxon>
        <taxon>Meloidogyne</taxon>
    </lineage>
</organism>
<accession>A0A6V7W2W7</accession>
<gene>
    <name evidence="2" type="ORF">MENT_LOCUS33501</name>
</gene>
<dbReference type="AlphaFoldDB" id="A0A6V7W2W7"/>
<reference evidence="2 3" key="1">
    <citation type="submission" date="2020-08" db="EMBL/GenBank/DDBJ databases">
        <authorList>
            <person name="Koutsovoulos G."/>
            <person name="Danchin GJ E."/>
        </authorList>
    </citation>
    <scope>NUCLEOTIDE SEQUENCE [LARGE SCALE GENOMIC DNA]</scope>
</reference>
<evidence type="ECO:0000256" key="1">
    <source>
        <dbReference type="SAM" id="SignalP"/>
    </source>
</evidence>
<protein>
    <submittedName>
        <fullName evidence="2">Uncharacterized protein</fullName>
    </submittedName>
</protein>
<name>A0A6V7W2W7_MELEN</name>
<keyword evidence="1" id="KW-0732">Signal</keyword>
<feature type="chain" id="PRO_5027758056" evidence="1">
    <location>
        <begin position="17"/>
        <end position="62"/>
    </location>
</feature>
<dbReference type="EMBL" id="CAJEWN010000397">
    <property type="protein sequence ID" value="CAD2181362.1"/>
    <property type="molecule type" value="Genomic_DNA"/>
</dbReference>
<dbReference type="Proteomes" id="UP000580250">
    <property type="component" value="Unassembled WGS sequence"/>
</dbReference>
<evidence type="ECO:0000313" key="3">
    <source>
        <dbReference type="Proteomes" id="UP000580250"/>
    </source>
</evidence>